<evidence type="ECO:0000256" key="1">
    <source>
        <dbReference type="ARBA" id="ARBA00004141"/>
    </source>
</evidence>
<keyword evidence="6 7" id="KW-0472">Membrane</keyword>
<dbReference type="GO" id="GO:0015171">
    <property type="term" value="F:amino acid transmembrane transporter activity"/>
    <property type="evidence" value="ECO:0007669"/>
    <property type="project" value="TreeGrafter"/>
</dbReference>
<evidence type="ECO:0000259" key="8">
    <source>
        <dbReference type="Pfam" id="PF00324"/>
    </source>
</evidence>
<dbReference type="InterPro" id="IPR004841">
    <property type="entry name" value="AA-permease/SLC12A_dom"/>
</dbReference>
<dbReference type="Gene3D" id="1.20.1740.10">
    <property type="entry name" value="Amino acid/polyamine transporter I"/>
    <property type="match status" value="1"/>
</dbReference>
<dbReference type="PROSITE" id="PS00218">
    <property type="entry name" value="AMINO_ACID_PERMEASE_1"/>
    <property type="match status" value="1"/>
</dbReference>
<accession>A0A0F7SXM9</accession>
<protein>
    <submittedName>
        <fullName evidence="9">Amino acid transporters</fullName>
    </submittedName>
</protein>
<feature type="transmembrane region" description="Helical" evidence="7">
    <location>
        <begin position="80"/>
        <end position="111"/>
    </location>
</feature>
<feature type="transmembrane region" description="Helical" evidence="7">
    <location>
        <begin position="381"/>
        <end position="398"/>
    </location>
</feature>
<dbReference type="PANTHER" id="PTHR43341">
    <property type="entry name" value="AMINO ACID PERMEASE"/>
    <property type="match status" value="1"/>
</dbReference>
<feature type="transmembrane region" description="Helical" evidence="7">
    <location>
        <begin position="160"/>
        <end position="181"/>
    </location>
</feature>
<feature type="transmembrane region" description="Helical" evidence="7">
    <location>
        <begin position="410"/>
        <end position="433"/>
    </location>
</feature>
<reference evidence="9" key="1">
    <citation type="submission" date="2014-08" db="EMBL/GenBank/DDBJ databases">
        <authorList>
            <person name="Sharma Rahul"/>
            <person name="Thines Marco"/>
        </authorList>
    </citation>
    <scope>NUCLEOTIDE SEQUENCE</scope>
</reference>
<feature type="transmembrane region" description="Helical" evidence="7">
    <location>
        <begin position="49"/>
        <end position="68"/>
    </location>
</feature>
<evidence type="ECO:0000256" key="3">
    <source>
        <dbReference type="ARBA" id="ARBA00022692"/>
    </source>
</evidence>
<proteinExistence type="predicted"/>
<keyword evidence="4" id="KW-0029">Amino-acid transport</keyword>
<evidence type="ECO:0000256" key="2">
    <source>
        <dbReference type="ARBA" id="ARBA00022448"/>
    </source>
</evidence>
<feature type="transmembrane region" description="Helical" evidence="7">
    <location>
        <begin position="487"/>
        <end position="508"/>
    </location>
</feature>
<dbReference type="Pfam" id="PF00324">
    <property type="entry name" value="AA_permease"/>
    <property type="match status" value="1"/>
</dbReference>
<dbReference type="EMBL" id="LN483332">
    <property type="protein sequence ID" value="CED84933.1"/>
    <property type="molecule type" value="Genomic_DNA"/>
</dbReference>
<feature type="transmembrane region" description="Helical" evidence="7">
    <location>
        <begin position="454"/>
        <end position="475"/>
    </location>
</feature>
<evidence type="ECO:0000256" key="6">
    <source>
        <dbReference type="ARBA" id="ARBA00023136"/>
    </source>
</evidence>
<evidence type="ECO:0000256" key="5">
    <source>
        <dbReference type="ARBA" id="ARBA00022989"/>
    </source>
</evidence>
<feature type="transmembrane region" description="Helical" evidence="7">
    <location>
        <begin position="282"/>
        <end position="301"/>
    </location>
</feature>
<evidence type="ECO:0000256" key="7">
    <source>
        <dbReference type="SAM" id="Phobius"/>
    </source>
</evidence>
<name>A0A0F7SXM9_PHARH</name>
<feature type="domain" description="Amino acid permease/ SLC12A" evidence="8">
    <location>
        <begin position="49"/>
        <end position="512"/>
    </location>
</feature>
<dbReference type="GO" id="GO:0016020">
    <property type="term" value="C:membrane"/>
    <property type="evidence" value="ECO:0007669"/>
    <property type="project" value="UniProtKB-SubCell"/>
</dbReference>
<evidence type="ECO:0000313" key="9">
    <source>
        <dbReference type="EMBL" id="CED84933.1"/>
    </source>
</evidence>
<dbReference type="InterPro" id="IPR004840">
    <property type="entry name" value="Amino_acid_permease_CS"/>
</dbReference>
<organism evidence="9">
    <name type="scientific">Phaffia rhodozyma</name>
    <name type="common">Yeast</name>
    <name type="synonym">Xanthophyllomyces dendrorhous</name>
    <dbReference type="NCBI Taxonomy" id="264483"/>
    <lineage>
        <taxon>Eukaryota</taxon>
        <taxon>Fungi</taxon>
        <taxon>Dikarya</taxon>
        <taxon>Basidiomycota</taxon>
        <taxon>Agaricomycotina</taxon>
        <taxon>Tremellomycetes</taxon>
        <taxon>Cystofilobasidiales</taxon>
        <taxon>Mrakiaceae</taxon>
        <taxon>Phaffia</taxon>
    </lineage>
</organism>
<dbReference type="PIRSF" id="PIRSF006060">
    <property type="entry name" value="AA_transporter"/>
    <property type="match status" value="1"/>
</dbReference>
<dbReference type="AlphaFoldDB" id="A0A0F7SXM9"/>
<dbReference type="InterPro" id="IPR050524">
    <property type="entry name" value="APC_YAT"/>
</dbReference>
<feature type="transmembrane region" description="Helical" evidence="7">
    <location>
        <begin position="335"/>
        <end position="360"/>
    </location>
</feature>
<feature type="transmembrane region" description="Helical" evidence="7">
    <location>
        <begin position="131"/>
        <end position="153"/>
    </location>
</feature>
<keyword evidence="3 7" id="KW-0812">Transmembrane</keyword>
<feature type="transmembrane region" description="Helical" evidence="7">
    <location>
        <begin position="187"/>
        <end position="207"/>
    </location>
</feature>
<sequence length="550" mass="60381">MTDIQDKEKKGYLNEVTVVPVLDDDEYDVAKDVHSGITDGLHRTMEQRHVQMIALAGTLGVGLFLGSGKAVAQAGPCGALLAYGLIGSVVWCIMQCLGEMLCFAPISGGYVHMAERYIHPSAGFAVGWMHWYSSIISLPTEIISATLIIGYWIEMTNARLAGFITLLLFLCASFNFLGARWYAESEFWFALIKICLIIGLIIGGVIVDLGGNPVGERIGFRYWKDPGAFASYPIAGPIGIFTGCFQTLLQAAYSFSGVESIAISCAEVVNPRANMAGCTRKIFWRILFFYFFGIIVVGMLVPSDEPRLLKSTGTAASSPFVIAFTRVGIKGLPSVINAGVLTSAFSAGSSILYGSSRILYGLSLRGQAPKIFSRCLERNGLPLIALACSSSSFFLAYMTLSSGSNTVLNWLSDLTSIATFISWAFICVSFLRFKSACDAQGIIRSESKYIYNRFQPFPAYWALFWCIITIFFNGYKVFLKGRWNTSSFIIAYINIPIVGALFLGHYLFTKRPSFKPASKIDMVSNIPGPEIDFDPNPPTTKIGKFLRWLL</sequence>
<dbReference type="FunFam" id="1.20.1740.10:FF:000001">
    <property type="entry name" value="Amino acid permease"/>
    <property type="match status" value="1"/>
</dbReference>
<dbReference type="PANTHER" id="PTHR43341:SF1">
    <property type="entry name" value="GENERAL AMINO-ACID PERMEASE GAP1"/>
    <property type="match status" value="1"/>
</dbReference>
<keyword evidence="5 7" id="KW-1133">Transmembrane helix</keyword>
<evidence type="ECO:0000256" key="4">
    <source>
        <dbReference type="ARBA" id="ARBA00022970"/>
    </source>
</evidence>
<keyword evidence="2" id="KW-0813">Transport</keyword>
<comment type="subcellular location">
    <subcellularLocation>
        <location evidence="1">Membrane</location>
        <topology evidence="1">Multi-pass membrane protein</topology>
    </subcellularLocation>
</comment>